<evidence type="ECO:0000259" key="12">
    <source>
        <dbReference type="PROSITE" id="PS50262"/>
    </source>
</evidence>
<evidence type="ECO:0000313" key="13">
    <source>
        <dbReference type="EMBL" id="KAK2156112.1"/>
    </source>
</evidence>
<dbReference type="InterPro" id="IPR000276">
    <property type="entry name" value="GPCR_Rhodpsn"/>
</dbReference>
<evidence type="ECO:0000256" key="9">
    <source>
        <dbReference type="RuleBase" id="RU000688"/>
    </source>
</evidence>
<comment type="caution">
    <text evidence="13">The sequence shown here is derived from an EMBL/GenBank/DDBJ whole genome shotgun (WGS) entry which is preliminary data.</text>
</comment>
<evidence type="ECO:0000256" key="5">
    <source>
        <dbReference type="ARBA" id="ARBA00023040"/>
    </source>
</evidence>
<dbReference type="Pfam" id="PF00001">
    <property type="entry name" value="7tm_1"/>
    <property type="match status" value="1"/>
</dbReference>
<evidence type="ECO:0000256" key="1">
    <source>
        <dbReference type="ARBA" id="ARBA00004651"/>
    </source>
</evidence>
<dbReference type="GO" id="GO:0005886">
    <property type="term" value="C:plasma membrane"/>
    <property type="evidence" value="ECO:0007669"/>
    <property type="project" value="UniProtKB-SubCell"/>
</dbReference>
<dbReference type="PRINTS" id="PR00237">
    <property type="entry name" value="GPCRRHODOPSN"/>
</dbReference>
<keyword evidence="3 9" id="KW-0812">Transmembrane</keyword>
<evidence type="ECO:0000256" key="8">
    <source>
        <dbReference type="ARBA" id="ARBA00023224"/>
    </source>
</evidence>
<keyword evidence="8 9" id="KW-0807">Transducer</keyword>
<feature type="transmembrane region" description="Helical" evidence="11">
    <location>
        <begin position="116"/>
        <end position="137"/>
    </location>
</feature>
<dbReference type="AlphaFoldDB" id="A0AAD9N3T6"/>
<accession>A0AAD9N3T6</accession>
<feature type="region of interest" description="Disordered" evidence="10">
    <location>
        <begin position="228"/>
        <end position="276"/>
    </location>
</feature>
<dbReference type="PROSITE" id="PS50262">
    <property type="entry name" value="G_PROTEIN_RECEP_F1_2"/>
    <property type="match status" value="1"/>
</dbReference>
<evidence type="ECO:0000256" key="3">
    <source>
        <dbReference type="ARBA" id="ARBA00022692"/>
    </source>
</evidence>
<feature type="domain" description="G-protein coupled receptors family 1 profile" evidence="12">
    <location>
        <begin position="47"/>
        <end position="355"/>
    </location>
</feature>
<dbReference type="CDD" id="cd00637">
    <property type="entry name" value="7tm_classA_rhodopsin-like"/>
    <property type="match status" value="1"/>
</dbReference>
<feature type="transmembrane region" description="Helical" evidence="11">
    <location>
        <begin position="339"/>
        <end position="362"/>
    </location>
</feature>
<evidence type="ECO:0000256" key="7">
    <source>
        <dbReference type="ARBA" id="ARBA00023170"/>
    </source>
</evidence>
<keyword evidence="6 11" id="KW-0472">Membrane</keyword>
<feature type="transmembrane region" description="Helical" evidence="11">
    <location>
        <begin position="31"/>
        <end position="55"/>
    </location>
</feature>
<dbReference type="EMBL" id="JAODUP010000221">
    <property type="protein sequence ID" value="KAK2156112.1"/>
    <property type="molecule type" value="Genomic_DNA"/>
</dbReference>
<keyword evidence="7 9" id="KW-0675">Receptor</keyword>
<feature type="transmembrane region" description="Helical" evidence="11">
    <location>
        <begin position="190"/>
        <end position="214"/>
    </location>
</feature>
<comment type="similarity">
    <text evidence="9">Belongs to the G-protein coupled receptor 1 family.</text>
</comment>
<organism evidence="13 14">
    <name type="scientific">Paralvinella palmiformis</name>
    <dbReference type="NCBI Taxonomy" id="53620"/>
    <lineage>
        <taxon>Eukaryota</taxon>
        <taxon>Metazoa</taxon>
        <taxon>Spiralia</taxon>
        <taxon>Lophotrochozoa</taxon>
        <taxon>Annelida</taxon>
        <taxon>Polychaeta</taxon>
        <taxon>Sedentaria</taxon>
        <taxon>Canalipalpata</taxon>
        <taxon>Terebellida</taxon>
        <taxon>Terebelliformia</taxon>
        <taxon>Alvinellidae</taxon>
        <taxon>Paralvinella</taxon>
    </lineage>
</organism>
<feature type="transmembrane region" description="Helical" evidence="11">
    <location>
        <begin position="149"/>
        <end position="170"/>
    </location>
</feature>
<dbReference type="Gene3D" id="1.20.1070.10">
    <property type="entry name" value="Rhodopsin 7-helix transmembrane proteins"/>
    <property type="match status" value="1"/>
</dbReference>
<keyword evidence="2" id="KW-1003">Cell membrane</keyword>
<evidence type="ECO:0000256" key="11">
    <source>
        <dbReference type="SAM" id="Phobius"/>
    </source>
</evidence>
<reference evidence="13" key="1">
    <citation type="journal article" date="2023" name="Mol. Biol. Evol.">
        <title>Third-Generation Sequencing Reveals the Adaptive Role of the Epigenome in Three Deep-Sea Polychaetes.</title>
        <authorList>
            <person name="Perez M."/>
            <person name="Aroh O."/>
            <person name="Sun Y."/>
            <person name="Lan Y."/>
            <person name="Juniper S.K."/>
            <person name="Young C.R."/>
            <person name="Angers B."/>
            <person name="Qian P.Y."/>
        </authorList>
    </citation>
    <scope>NUCLEOTIDE SEQUENCE</scope>
    <source>
        <strain evidence="13">P08H-3</strain>
    </source>
</reference>
<protein>
    <recommendedName>
        <fullName evidence="12">G-protein coupled receptors family 1 profile domain-containing protein</fullName>
    </recommendedName>
</protein>
<evidence type="ECO:0000256" key="4">
    <source>
        <dbReference type="ARBA" id="ARBA00022989"/>
    </source>
</evidence>
<evidence type="ECO:0000256" key="6">
    <source>
        <dbReference type="ARBA" id="ARBA00023136"/>
    </source>
</evidence>
<sequence>MALFIEEGINASTTVLNEEEVALFVHPISTWLRSVIIFVISFLIILSNIINLTVLRITEQIPTISRFCLINLSCADFLIGCISCAPCVLSSSLDRWIYGDIWCQISGINHSSSMTVAVWSMSLISIDRYIAIVHPLRYHELMTIKRCRLIIASFWIISLMTYMLPLAVKGNFIYYRYSPDEAMCGLYWEFRWFCILTSFYVPFLSGTVLGITNYRIIRVVARMNTDQNERTVHHKSRNSNHKEAFSSNTKSCHNPTVDRSPRKNVTKENRSSGSQTISCDVHRTEVVNEPREKAHDLRVVKILGITATVFFVIFGPYVVGTVIKSWVPSVVLSAQYRFVTIWMANCNSFINVIIYSVMYSSFRKNAWRVIKMVVMCRFFSKTHNAVFPASDA</sequence>
<dbReference type="PANTHER" id="PTHR22752">
    <property type="entry name" value="G PROTEIN-COUPLED RECEPTOR"/>
    <property type="match status" value="1"/>
</dbReference>
<feature type="transmembrane region" description="Helical" evidence="11">
    <location>
        <begin position="299"/>
        <end position="319"/>
    </location>
</feature>
<keyword evidence="14" id="KW-1185">Reference proteome</keyword>
<gene>
    <name evidence="13" type="ORF">LSH36_221g01009</name>
</gene>
<dbReference type="SUPFAM" id="SSF81321">
    <property type="entry name" value="Family A G protein-coupled receptor-like"/>
    <property type="match status" value="1"/>
</dbReference>
<keyword evidence="4 11" id="KW-1133">Transmembrane helix</keyword>
<feature type="transmembrane region" description="Helical" evidence="11">
    <location>
        <begin position="67"/>
        <end position="91"/>
    </location>
</feature>
<dbReference type="Proteomes" id="UP001208570">
    <property type="component" value="Unassembled WGS sequence"/>
</dbReference>
<evidence type="ECO:0000256" key="10">
    <source>
        <dbReference type="SAM" id="MobiDB-lite"/>
    </source>
</evidence>
<comment type="subcellular location">
    <subcellularLocation>
        <location evidence="1">Cell membrane</location>
        <topology evidence="1">Multi-pass membrane protein</topology>
    </subcellularLocation>
</comment>
<dbReference type="InterPro" id="IPR017452">
    <property type="entry name" value="GPCR_Rhodpsn_7TM"/>
</dbReference>
<proteinExistence type="inferred from homology"/>
<evidence type="ECO:0000313" key="14">
    <source>
        <dbReference type="Proteomes" id="UP001208570"/>
    </source>
</evidence>
<feature type="compositionally biased region" description="Basic and acidic residues" evidence="10">
    <location>
        <begin position="259"/>
        <end position="270"/>
    </location>
</feature>
<dbReference type="GO" id="GO:0004930">
    <property type="term" value="F:G protein-coupled receptor activity"/>
    <property type="evidence" value="ECO:0007669"/>
    <property type="project" value="UniProtKB-KW"/>
</dbReference>
<feature type="compositionally biased region" description="Polar residues" evidence="10">
    <location>
        <begin position="245"/>
        <end position="254"/>
    </location>
</feature>
<dbReference type="PROSITE" id="PS00237">
    <property type="entry name" value="G_PROTEIN_RECEP_F1_1"/>
    <property type="match status" value="1"/>
</dbReference>
<evidence type="ECO:0000256" key="2">
    <source>
        <dbReference type="ARBA" id="ARBA00022475"/>
    </source>
</evidence>
<keyword evidence="5 9" id="KW-0297">G-protein coupled receptor</keyword>
<name>A0AAD9N3T6_9ANNE</name>